<gene>
    <name evidence="1" type="ORF">M437DRAFT_69306</name>
</gene>
<dbReference type="EMBL" id="KL584849">
    <property type="protein sequence ID" value="KEQ59282.1"/>
    <property type="molecule type" value="Genomic_DNA"/>
</dbReference>
<keyword evidence="2" id="KW-1185">Reference proteome</keyword>
<proteinExistence type="predicted"/>
<dbReference type="RefSeq" id="XP_040876305.1">
    <property type="nucleotide sequence ID" value="XM_041025260.1"/>
</dbReference>
<accession>A0A074VNL4</accession>
<evidence type="ECO:0000313" key="1">
    <source>
        <dbReference type="EMBL" id="KEQ59282.1"/>
    </source>
</evidence>
<dbReference type="HOGENOM" id="CLU_1447378_0_0_1"/>
<reference evidence="1 2" key="1">
    <citation type="journal article" date="2014" name="BMC Genomics">
        <title>Genome sequencing of four Aureobasidium pullulans varieties: biotechnological potential, stress tolerance, and description of new species.</title>
        <authorList>
            <person name="Gostin Ar C."/>
            <person name="Ohm R.A."/>
            <person name="Kogej T."/>
            <person name="Sonjak S."/>
            <person name="Turk M."/>
            <person name="Zajc J."/>
            <person name="Zalar P."/>
            <person name="Grube M."/>
            <person name="Sun H."/>
            <person name="Han J."/>
            <person name="Sharma A."/>
            <person name="Chiniquy J."/>
            <person name="Ngan C.Y."/>
            <person name="Lipzen A."/>
            <person name="Barry K."/>
            <person name="Grigoriev I.V."/>
            <person name="Gunde-Cimerman N."/>
        </authorList>
    </citation>
    <scope>NUCLEOTIDE SEQUENCE [LARGE SCALE GENOMIC DNA]</scope>
    <source>
        <strain evidence="1 2">CBS 110374</strain>
    </source>
</reference>
<organism evidence="1 2">
    <name type="scientific">Aureobasidium melanogenum (strain CBS 110374)</name>
    <name type="common">Aureobasidium pullulans var. melanogenum</name>
    <dbReference type="NCBI Taxonomy" id="1043003"/>
    <lineage>
        <taxon>Eukaryota</taxon>
        <taxon>Fungi</taxon>
        <taxon>Dikarya</taxon>
        <taxon>Ascomycota</taxon>
        <taxon>Pezizomycotina</taxon>
        <taxon>Dothideomycetes</taxon>
        <taxon>Dothideomycetidae</taxon>
        <taxon>Dothideales</taxon>
        <taxon>Saccotheciaceae</taxon>
        <taxon>Aureobasidium</taxon>
    </lineage>
</organism>
<evidence type="ECO:0000313" key="2">
    <source>
        <dbReference type="Proteomes" id="UP000030672"/>
    </source>
</evidence>
<dbReference type="AlphaFoldDB" id="A0A074VNL4"/>
<dbReference type="GeneID" id="63918633"/>
<name>A0A074VNL4_AURM1</name>
<dbReference type="Proteomes" id="UP000030672">
    <property type="component" value="Unassembled WGS sequence"/>
</dbReference>
<sequence>MYFRDYDQFTNQLVERVCLNSSIAWRTSLEETPVSHYANKLRMIRTAILAIDPELELSDPLMVITFLHGLGPNHGTFRNNLDASREERPINIDFEELIQEAIEKEAGQRKEDETDQRNGDFTAIRGPLNGKIIVEVDYCDHCRIPFHSTTNCSELHPGLRSEQTRKRRRDGREMTFDEMIGYRHAAV</sequence>
<protein>
    <submittedName>
        <fullName evidence="1">Uncharacterized protein</fullName>
    </submittedName>
</protein>